<dbReference type="AlphaFoldDB" id="A0AAE0NKR8"/>
<name>A0AAE0NKR8_9PEZI</name>
<feature type="non-terminal residue" evidence="9">
    <location>
        <position position="1"/>
    </location>
</feature>
<evidence type="ECO:0000256" key="6">
    <source>
        <dbReference type="ARBA" id="ARBA00023295"/>
    </source>
</evidence>
<dbReference type="InterPro" id="IPR044846">
    <property type="entry name" value="GH10"/>
</dbReference>
<keyword evidence="5" id="KW-0119">Carbohydrate metabolism</keyword>
<keyword evidence="10" id="KW-1185">Reference proteome</keyword>
<dbReference type="SUPFAM" id="SSF51445">
    <property type="entry name" value="(Trans)glycosidases"/>
    <property type="match status" value="1"/>
</dbReference>
<dbReference type="Gene3D" id="3.20.20.80">
    <property type="entry name" value="Glycosidases"/>
    <property type="match status" value="1"/>
</dbReference>
<comment type="caution">
    <text evidence="9">The sequence shown here is derived from an EMBL/GenBank/DDBJ whole genome shotgun (WGS) entry which is preliminary data.</text>
</comment>
<dbReference type="Pfam" id="PF00331">
    <property type="entry name" value="Glyco_hydro_10"/>
    <property type="match status" value="1"/>
</dbReference>
<protein>
    <submittedName>
        <fullName evidence="9">Glycoside hydrolase</fullName>
    </submittedName>
</protein>
<evidence type="ECO:0000256" key="2">
    <source>
        <dbReference type="ARBA" id="ARBA00007495"/>
    </source>
</evidence>
<gene>
    <name evidence="9" type="ORF">B0T24DRAFT_517091</name>
</gene>
<dbReference type="InterPro" id="IPR001000">
    <property type="entry name" value="GH10_dom"/>
</dbReference>
<evidence type="ECO:0000256" key="1">
    <source>
        <dbReference type="ARBA" id="ARBA00004613"/>
    </source>
</evidence>
<proteinExistence type="inferred from homology"/>
<evidence type="ECO:0000256" key="5">
    <source>
        <dbReference type="ARBA" id="ARBA00023277"/>
    </source>
</evidence>
<dbReference type="PROSITE" id="PS51760">
    <property type="entry name" value="GH10_2"/>
    <property type="match status" value="1"/>
</dbReference>
<dbReference type="GO" id="GO:0005576">
    <property type="term" value="C:extracellular region"/>
    <property type="evidence" value="ECO:0007669"/>
    <property type="project" value="UniProtKB-SubCell"/>
</dbReference>
<evidence type="ECO:0000313" key="10">
    <source>
        <dbReference type="Proteomes" id="UP001287356"/>
    </source>
</evidence>
<evidence type="ECO:0000313" key="9">
    <source>
        <dbReference type="EMBL" id="KAK3383367.1"/>
    </source>
</evidence>
<dbReference type="EMBL" id="JAULSN010000001">
    <property type="protein sequence ID" value="KAK3383367.1"/>
    <property type="molecule type" value="Genomic_DNA"/>
</dbReference>
<reference evidence="9" key="2">
    <citation type="submission" date="2023-06" db="EMBL/GenBank/DDBJ databases">
        <authorList>
            <consortium name="Lawrence Berkeley National Laboratory"/>
            <person name="Haridas S."/>
            <person name="Hensen N."/>
            <person name="Bonometti L."/>
            <person name="Westerberg I."/>
            <person name="Brannstrom I.O."/>
            <person name="Guillou S."/>
            <person name="Cros-Aarteil S."/>
            <person name="Calhoun S."/>
            <person name="Kuo A."/>
            <person name="Mondo S."/>
            <person name="Pangilinan J."/>
            <person name="Riley R."/>
            <person name="Labutti K."/>
            <person name="Andreopoulos B."/>
            <person name="Lipzen A."/>
            <person name="Chen C."/>
            <person name="Yanf M."/>
            <person name="Daum C."/>
            <person name="Ng V."/>
            <person name="Clum A."/>
            <person name="Steindorff A."/>
            <person name="Ohm R."/>
            <person name="Martin F."/>
            <person name="Silar P."/>
            <person name="Natvig D."/>
            <person name="Lalanne C."/>
            <person name="Gautier V."/>
            <person name="Ament-Velasquez S.L."/>
            <person name="Kruys A."/>
            <person name="Hutchinson M.I."/>
            <person name="Powell A.J."/>
            <person name="Barry K."/>
            <person name="Miller A.N."/>
            <person name="Grigoriev I.V."/>
            <person name="Debuchy R."/>
            <person name="Gladieux P."/>
            <person name="Thoren M.H."/>
            <person name="Johannesson H."/>
        </authorList>
    </citation>
    <scope>NUCLEOTIDE SEQUENCE</scope>
    <source>
        <strain evidence="9">CBS 958.72</strain>
    </source>
</reference>
<feature type="domain" description="GH10" evidence="8">
    <location>
        <begin position="1"/>
        <end position="66"/>
    </location>
</feature>
<evidence type="ECO:0000259" key="8">
    <source>
        <dbReference type="PROSITE" id="PS51760"/>
    </source>
</evidence>
<keyword evidence="4 9" id="KW-0378">Hydrolase</keyword>
<dbReference type="PANTHER" id="PTHR31490:SF76">
    <property type="entry name" value="ENDO-1,4-BETA-XYLANASE C"/>
    <property type="match status" value="1"/>
</dbReference>
<dbReference type="GO" id="GO:0031176">
    <property type="term" value="F:endo-1,4-beta-xylanase activity"/>
    <property type="evidence" value="ECO:0007669"/>
    <property type="project" value="UniProtKB-ARBA"/>
</dbReference>
<accession>A0AAE0NKR8</accession>
<keyword evidence="6" id="KW-0326">Glycosidase</keyword>
<evidence type="ECO:0000256" key="4">
    <source>
        <dbReference type="ARBA" id="ARBA00022801"/>
    </source>
</evidence>
<dbReference type="PANTHER" id="PTHR31490">
    <property type="entry name" value="GLYCOSYL HYDROLASE"/>
    <property type="match status" value="1"/>
</dbReference>
<dbReference type="Proteomes" id="UP001287356">
    <property type="component" value="Unassembled WGS sequence"/>
</dbReference>
<comment type="subcellular location">
    <subcellularLocation>
        <location evidence="1">Secreted</location>
    </subcellularLocation>
</comment>
<organism evidence="9 10">
    <name type="scientific">Lasiosphaeria ovina</name>
    <dbReference type="NCBI Taxonomy" id="92902"/>
    <lineage>
        <taxon>Eukaryota</taxon>
        <taxon>Fungi</taxon>
        <taxon>Dikarya</taxon>
        <taxon>Ascomycota</taxon>
        <taxon>Pezizomycotina</taxon>
        <taxon>Sordariomycetes</taxon>
        <taxon>Sordariomycetidae</taxon>
        <taxon>Sordariales</taxon>
        <taxon>Lasiosphaeriaceae</taxon>
        <taxon>Lasiosphaeria</taxon>
    </lineage>
</organism>
<keyword evidence="3" id="KW-0964">Secreted</keyword>
<sequence length="66" mass="7395">GSCNDQGRLNAGKNAAILDANFSQATPENSMKWESLQSQRGKYRWSQADFLVNWATTHNKTVRGHT</sequence>
<evidence type="ECO:0000256" key="3">
    <source>
        <dbReference type="ARBA" id="ARBA00022525"/>
    </source>
</evidence>
<dbReference type="InterPro" id="IPR017853">
    <property type="entry name" value="GH"/>
</dbReference>
<dbReference type="GO" id="GO:0000272">
    <property type="term" value="P:polysaccharide catabolic process"/>
    <property type="evidence" value="ECO:0007669"/>
    <property type="project" value="UniProtKB-KW"/>
</dbReference>
<evidence type="ECO:0000256" key="7">
    <source>
        <dbReference type="ARBA" id="ARBA00023326"/>
    </source>
</evidence>
<comment type="similarity">
    <text evidence="2">Belongs to the glycosyl hydrolase 10 (cellulase F) family.</text>
</comment>
<keyword evidence="7" id="KW-0624">Polysaccharide degradation</keyword>
<reference evidence="9" key="1">
    <citation type="journal article" date="2023" name="Mol. Phylogenet. Evol.">
        <title>Genome-scale phylogeny and comparative genomics of the fungal order Sordariales.</title>
        <authorList>
            <person name="Hensen N."/>
            <person name="Bonometti L."/>
            <person name="Westerberg I."/>
            <person name="Brannstrom I.O."/>
            <person name="Guillou S."/>
            <person name="Cros-Aarteil S."/>
            <person name="Calhoun S."/>
            <person name="Haridas S."/>
            <person name="Kuo A."/>
            <person name="Mondo S."/>
            <person name="Pangilinan J."/>
            <person name="Riley R."/>
            <person name="LaButti K."/>
            <person name="Andreopoulos B."/>
            <person name="Lipzen A."/>
            <person name="Chen C."/>
            <person name="Yan M."/>
            <person name="Daum C."/>
            <person name="Ng V."/>
            <person name="Clum A."/>
            <person name="Steindorff A."/>
            <person name="Ohm R.A."/>
            <person name="Martin F."/>
            <person name="Silar P."/>
            <person name="Natvig D.O."/>
            <person name="Lalanne C."/>
            <person name="Gautier V."/>
            <person name="Ament-Velasquez S.L."/>
            <person name="Kruys A."/>
            <person name="Hutchinson M.I."/>
            <person name="Powell A.J."/>
            <person name="Barry K."/>
            <person name="Miller A.N."/>
            <person name="Grigoriev I.V."/>
            <person name="Debuchy R."/>
            <person name="Gladieux P."/>
            <person name="Hiltunen Thoren M."/>
            <person name="Johannesson H."/>
        </authorList>
    </citation>
    <scope>NUCLEOTIDE SEQUENCE</scope>
    <source>
        <strain evidence="9">CBS 958.72</strain>
    </source>
</reference>